<evidence type="ECO:0000256" key="5">
    <source>
        <dbReference type="RuleBase" id="RU003719"/>
    </source>
</evidence>
<dbReference type="PROSITE" id="PS00670">
    <property type="entry name" value="D_2_HYDROXYACID_DH_2"/>
    <property type="match status" value="1"/>
</dbReference>
<evidence type="ECO:0000256" key="1">
    <source>
        <dbReference type="ARBA" id="ARBA00005854"/>
    </source>
</evidence>
<keyword evidence="4" id="KW-0520">NAD</keyword>
<proteinExistence type="inferred from homology"/>
<dbReference type="InterPro" id="IPR006139">
    <property type="entry name" value="D-isomer_2_OHA_DH_cat_dom"/>
</dbReference>
<dbReference type="PANTHER" id="PTHR42789">
    <property type="entry name" value="D-ISOMER SPECIFIC 2-HYDROXYACID DEHYDROGENASE FAMILY PROTEIN (AFU_ORTHOLOGUE AFUA_6G10090)"/>
    <property type="match status" value="1"/>
</dbReference>
<keyword evidence="9" id="KW-1185">Reference proteome</keyword>
<keyword evidence="3 5" id="KW-0560">Oxidoreductase</keyword>
<dbReference type="CDD" id="cd05303">
    <property type="entry name" value="PGDH_2"/>
    <property type="match status" value="1"/>
</dbReference>
<protein>
    <submittedName>
        <fullName evidence="8">D-3-phosphoglycerate dehydrogenase</fullName>
    </submittedName>
</protein>
<dbReference type="SUPFAM" id="SSF51735">
    <property type="entry name" value="NAD(P)-binding Rossmann-fold domains"/>
    <property type="match status" value="1"/>
</dbReference>
<accession>A0A1J1ECK4</accession>
<dbReference type="RefSeq" id="WP_096686869.1">
    <property type="nucleotide sequence ID" value="NZ_AP014564.1"/>
</dbReference>
<dbReference type="Pfam" id="PF00389">
    <property type="entry name" value="2-Hacid_dh"/>
    <property type="match status" value="1"/>
</dbReference>
<dbReference type="SUPFAM" id="SSF52283">
    <property type="entry name" value="Formate/glycerate dehydrogenase catalytic domain-like"/>
    <property type="match status" value="1"/>
</dbReference>
<dbReference type="Proteomes" id="UP000243197">
    <property type="component" value="Chromosome"/>
</dbReference>
<dbReference type="KEGG" id="ise:JBKA6_1227"/>
<comment type="similarity">
    <text evidence="1 5">Belongs to the D-isomer specific 2-hydroxyacid dehydrogenase family.</text>
</comment>
<dbReference type="GO" id="GO:0016616">
    <property type="term" value="F:oxidoreductase activity, acting on the CH-OH group of donors, NAD or NADP as acceptor"/>
    <property type="evidence" value="ECO:0007669"/>
    <property type="project" value="InterPro"/>
</dbReference>
<dbReference type="InterPro" id="IPR029753">
    <property type="entry name" value="D-isomer_DH_CS"/>
</dbReference>
<evidence type="ECO:0000259" key="6">
    <source>
        <dbReference type="Pfam" id="PF00389"/>
    </source>
</evidence>
<dbReference type="InterPro" id="IPR006140">
    <property type="entry name" value="D-isomer_DH_NAD-bd"/>
</dbReference>
<dbReference type="OrthoDB" id="9805416at2"/>
<gene>
    <name evidence="8" type="ORF">JBKA6_1227</name>
</gene>
<evidence type="ECO:0000259" key="7">
    <source>
        <dbReference type="Pfam" id="PF02826"/>
    </source>
</evidence>
<evidence type="ECO:0000313" key="8">
    <source>
        <dbReference type="EMBL" id="BAV95240.1"/>
    </source>
</evidence>
<feature type="domain" description="D-isomer specific 2-hydroxyacid dehydrogenase catalytic" evidence="6">
    <location>
        <begin position="15"/>
        <end position="321"/>
    </location>
</feature>
<dbReference type="GO" id="GO:0008652">
    <property type="term" value="P:amino acid biosynthetic process"/>
    <property type="evidence" value="ECO:0007669"/>
    <property type="project" value="UniProtKB-KW"/>
</dbReference>
<dbReference type="Pfam" id="PF02826">
    <property type="entry name" value="2-Hacid_dh_C"/>
    <property type="match status" value="1"/>
</dbReference>
<dbReference type="GO" id="GO:0051287">
    <property type="term" value="F:NAD binding"/>
    <property type="evidence" value="ECO:0007669"/>
    <property type="project" value="InterPro"/>
</dbReference>
<dbReference type="PANTHER" id="PTHR42789:SF1">
    <property type="entry name" value="D-ISOMER SPECIFIC 2-HYDROXYACID DEHYDROGENASE FAMILY PROTEIN (AFU_ORTHOLOGUE AFUA_6G10090)"/>
    <property type="match status" value="1"/>
</dbReference>
<dbReference type="InterPro" id="IPR036291">
    <property type="entry name" value="NAD(P)-bd_dom_sf"/>
</dbReference>
<reference evidence="8 9" key="1">
    <citation type="submission" date="2014-03" db="EMBL/GenBank/DDBJ databases">
        <title>complete genome sequence of Flavobacteriaceae bacterium JBKA-6.</title>
        <authorList>
            <person name="Takano T."/>
            <person name="Nakamura Y."/>
            <person name="Takuma S."/>
            <person name="Yasuike M."/>
            <person name="Matsuyama T."/>
            <person name="Sakai T."/>
            <person name="Fujiwara A."/>
            <person name="Kimoto K."/>
            <person name="Fukuda Y."/>
            <person name="Kondo H."/>
            <person name="Hirono I."/>
            <person name="Nakayasu C."/>
        </authorList>
    </citation>
    <scope>NUCLEOTIDE SEQUENCE [LARGE SCALE GENOMIC DNA]</scope>
    <source>
        <strain evidence="8 9">JBKA-6</strain>
    </source>
</reference>
<organism evidence="8 9">
    <name type="scientific">Ichthyobacterium seriolicida</name>
    <dbReference type="NCBI Taxonomy" id="242600"/>
    <lineage>
        <taxon>Bacteria</taxon>
        <taxon>Pseudomonadati</taxon>
        <taxon>Bacteroidota</taxon>
        <taxon>Flavobacteriia</taxon>
        <taxon>Flavobacteriales</taxon>
        <taxon>Ichthyobacteriaceae</taxon>
        <taxon>Ichthyobacterium</taxon>
    </lineage>
</organism>
<sequence>MVKVLANDGISSVGEKKLRESGFDIITQSVKQDDLIDFINKEEISVLLVRSSTKVKRDIIDNCKSIKLIGRGGVGMDNIDVDYARDKGIRVINTPLASSNSVAELVFSHIFSMVRNLHQSNRDMPLEGDTHFKSLKKRYASGIELRGKTIGVIGVGRIGIGVVKIAVGIGMNVITHDKNVDEISFDMDFFDGRKLPFKIKTSTKDEVLKNSDFITLHVPADEKNRSLIGSKEISMMKKGSGIVNASRGGTIDEKALLKAIEEDHISFAGLDVFENEPTPDIKVLMNPKISLSPHIGASTLEAQDRIGEELADEIINMFKKDLHIKC</sequence>
<dbReference type="InterPro" id="IPR029752">
    <property type="entry name" value="D-isomer_DH_CS1"/>
</dbReference>
<feature type="domain" description="D-isomer specific 2-hydroxyacid dehydrogenase NAD-binding" evidence="7">
    <location>
        <begin position="108"/>
        <end position="296"/>
    </location>
</feature>
<name>A0A1J1ECK4_9FLAO</name>
<evidence type="ECO:0000313" key="9">
    <source>
        <dbReference type="Proteomes" id="UP000243197"/>
    </source>
</evidence>
<keyword evidence="2" id="KW-0028">Amino-acid biosynthesis</keyword>
<dbReference type="InterPro" id="IPR050857">
    <property type="entry name" value="D-2-hydroxyacid_DH"/>
</dbReference>
<dbReference type="PROSITE" id="PS00065">
    <property type="entry name" value="D_2_HYDROXYACID_DH_1"/>
    <property type="match status" value="1"/>
</dbReference>
<dbReference type="Gene3D" id="3.40.50.720">
    <property type="entry name" value="NAD(P)-binding Rossmann-like Domain"/>
    <property type="match status" value="2"/>
</dbReference>
<dbReference type="EMBL" id="AP014564">
    <property type="protein sequence ID" value="BAV95240.1"/>
    <property type="molecule type" value="Genomic_DNA"/>
</dbReference>
<evidence type="ECO:0000256" key="4">
    <source>
        <dbReference type="ARBA" id="ARBA00023027"/>
    </source>
</evidence>
<evidence type="ECO:0000256" key="2">
    <source>
        <dbReference type="ARBA" id="ARBA00022605"/>
    </source>
</evidence>
<dbReference type="AlphaFoldDB" id="A0A1J1ECK4"/>
<evidence type="ECO:0000256" key="3">
    <source>
        <dbReference type="ARBA" id="ARBA00023002"/>
    </source>
</evidence>